<evidence type="ECO:0000313" key="2">
    <source>
        <dbReference type="Proteomes" id="UP001201217"/>
    </source>
</evidence>
<organism evidence="1 2">
    <name type="scientific">Maritalea mediterranea</name>
    <dbReference type="NCBI Taxonomy" id="2909667"/>
    <lineage>
        <taxon>Bacteria</taxon>
        <taxon>Pseudomonadati</taxon>
        <taxon>Pseudomonadota</taxon>
        <taxon>Alphaproteobacteria</taxon>
        <taxon>Hyphomicrobiales</taxon>
        <taxon>Devosiaceae</taxon>
        <taxon>Maritalea</taxon>
    </lineage>
</organism>
<evidence type="ECO:0000313" key="1">
    <source>
        <dbReference type="EMBL" id="MCF4098606.1"/>
    </source>
</evidence>
<gene>
    <name evidence="1" type="ORF">L1I42_08910</name>
</gene>
<dbReference type="Proteomes" id="UP001201217">
    <property type="component" value="Unassembled WGS sequence"/>
</dbReference>
<dbReference type="EMBL" id="JAKGTI010000001">
    <property type="protein sequence ID" value="MCF4098606.1"/>
    <property type="molecule type" value="Genomic_DNA"/>
</dbReference>
<comment type="caution">
    <text evidence="1">The sequence shown here is derived from an EMBL/GenBank/DDBJ whole genome shotgun (WGS) entry which is preliminary data.</text>
</comment>
<reference evidence="1 2" key="1">
    <citation type="submission" date="2022-01" db="EMBL/GenBank/DDBJ databases">
        <title>Maritalea mediterranea sp. nov., isolated from marine plastic residues from the Malva-rosa beach (Valencia, Spain).</title>
        <authorList>
            <person name="Vidal-Verdu A."/>
            <person name="Molina-Menor E."/>
            <person name="Pascual J."/>
            <person name="Pereto J."/>
            <person name="Porcar M."/>
        </authorList>
    </citation>
    <scope>NUCLEOTIDE SEQUENCE [LARGE SCALE GENOMIC DNA]</scope>
    <source>
        <strain evidence="1 2">P4.10X</strain>
    </source>
</reference>
<name>A0ABS9E6V9_9HYPH</name>
<dbReference type="RefSeq" id="WP_236114120.1">
    <property type="nucleotide sequence ID" value="NZ_JAKGTI010000001.1"/>
</dbReference>
<evidence type="ECO:0008006" key="3">
    <source>
        <dbReference type="Google" id="ProtNLM"/>
    </source>
</evidence>
<proteinExistence type="predicted"/>
<sequence>MFHTLETHCKIMNYKEFFLKVPEKGHMRLILQECEKQGALRNQAAYLLATAQWETNHTFEPVVEAYWLSENWRKRNLRYYPWHGRGFVQMTWEENYKRAARETGIPFDKKPELALVPEYAAVILVKGTLEGWWTGKRLEEFVNLRKSNFYAARRTVNGLDKARKIADLAKKYDKALLAAGYGVEIDSGASQESVSDVTATHIPETKNASQEASNSIFATLVEVGAKVLVEWLRKK</sequence>
<protein>
    <recommendedName>
        <fullName evidence="3">Glycoside hydrolase family 19 catalytic domain-containing protein</fullName>
    </recommendedName>
</protein>
<dbReference type="InterPro" id="IPR023346">
    <property type="entry name" value="Lysozyme-like_dom_sf"/>
</dbReference>
<dbReference type="Gene3D" id="1.10.530.10">
    <property type="match status" value="1"/>
</dbReference>
<dbReference type="SUPFAM" id="SSF53955">
    <property type="entry name" value="Lysozyme-like"/>
    <property type="match status" value="1"/>
</dbReference>
<accession>A0ABS9E6V9</accession>
<keyword evidence="2" id="KW-1185">Reference proteome</keyword>